<name>A0AA88IY63_FICCA</name>
<feature type="region of interest" description="Disordered" evidence="1">
    <location>
        <begin position="1"/>
        <end position="32"/>
    </location>
</feature>
<sequence>MRPARLPWCSRPSGPRQRHGRASGARTRAPQPADRVCDKFWSFPKEETWPIRIVPTFERPRVTWRPINIPLKANFGRDSFSFIHAYSRRL</sequence>
<dbReference type="Proteomes" id="UP001187192">
    <property type="component" value="Unassembled WGS sequence"/>
</dbReference>
<evidence type="ECO:0000313" key="3">
    <source>
        <dbReference type="Proteomes" id="UP001187192"/>
    </source>
</evidence>
<dbReference type="EMBL" id="BTGU01000075">
    <property type="protein sequence ID" value="GMN58144.1"/>
    <property type="molecule type" value="Genomic_DNA"/>
</dbReference>
<accession>A0AA88IY63</accession>
<proteinExistence type="predicted"/>
<keyword evidence="3" id="KW-1185">Reference proteome</keyword>
<reference evidence="2" key="1">
    <citation type="submission" date="2023-07" db="EMBL/GenBank/DDBJ databases">
        <title>draft genome sequence of fig (Ficus carica).</title>
        <authorList>
            <person name="Takahashi T."/>
            <person name="Nishimura K."/>
        </authorList>
    </citation>
    <scope>NUCLEOTIDE SEQUENCE</scope>
</reference>
<gene>
    <name evidence="2" type="ORF">TIFTF001_027246</name>
</gene>
<dbReference type="AlphaFoldDB" id="A0AA88IY63"/>
<comment type="caution">
    <text evidence="2">The sequence shown here is derived from an EMBL/GenBank/DDBJ whole genome shotgun (WGS) entry which is preliminary data.</text>
</comment>
<evidence type="ECO:0000313" key="2">
    <source>
        <dbReference type="EMBL" id="GMN58144.1"/>
    </source>
</evidence>
<organism evidence="2 3">
    <name type="scientific">Ficus carica</name>
    <name type="common">Common fig</name>
    <dbReference type="NCBI Taxonomy" id="3494"/>
    <lineage>
        <taxon>Eukaryota</taxon>
        <taxon>Viridiplantae</taxon>
        <taxon>Streptophyta</taxon>
        <taxon>Embryophyta</taxon>
        <taxon>Tracheophyta</taxon>
        <taxon>Spermatophyta</taxon>
        <taxon>Magnoliopsida</taxon>
        <taxon>eudicotyledons</taxon>
        <taxon>Gunneridae</taxon>
        <taxon>Pentapetalae</taxon>
        <taxon>rosids</taxon>
        <taxon>fabids</taxon>
        <taxon>Rosales</taxon>
        <taxon>Moraceae</taxon>
        <taxon>Ficeae</taxon>
        <taxon>Ficus</taxon>
    </lineage>
</organism>
<protein>
    <submittedName>
        <fullName evidence="2">Uncharacterized protein</fullName>
    </submittedName>
</protein>
<evidence type="ECO:0000256" key="1">
    <source>
        <dbReference type="SAM" id="MobiDB-lite"/>
    </source>
</evidence>